<name>A0A9X1MID2_9BACT</name>
<reference evidence="1" key="1">
    <citation type="submission" date="2021-11" db="EMBL/GenBank/DDBJ databases">
        <title>Genome sequence.</title>
        <authorList>
            <person name="Sun Q."/>
        </authorList>
    </citation>
    <scope>NUCLEOTIDE SEQUENCE</scope>
    <source>
        <strain evidence="1">JC732</strain>
    </source>
</reference>
<dbReference type="InterPro" id="IPR007362">
    <property type="entry name" value="DUF429"/>
</dbReference>
<protein>
    <submittedName>
        <fullName evidence="1">DUF429 domain-containing protein</fullName>
    </submittedName>
</protein>
<accession>A0A9X1MID2</accession>
<dbReference type="Proteomes" id="UP001139103">
    <property type="component" value="Unassembled WGS sequence"/>
</dbReference>
<dbReference type="Pfam" id="PF04250">
    <property type="entry name" value="DUF429"/>
    <property type="match status" value="1"/>
</dbReference>
<comment type="caution">
    <text evidence="1">The sequence shown here is derived from an EMBL/GenBank/DDBJ whole genome shotgun (WGS) entry which is preliminary data.</text>
</comment>
<evidence type="ECO:0000313" key="1">
    <source>
        <dbReference type="EMBL" id="MCC9627121.1"/>
    </source>
</evidence>
<dbReference type="EMBL" id="JAJKFT010000002">
    <property type="protein sequence ID" value="MCC9627121.1"/>
    <property type="molecule type" value="Genomic_DNA"/>
</dbReference>
<dbReference type="AlphaFoldDB" id="A0A9X1MID2"/>
<gene>
    <name evidence="1" type="ORF">LOC68_01760</name>
</gene>
<evidence type="ECO:0000313" key="2">
    <source>
        <dbReference type="Proteomes" id="UP001139103"/>
    </source>
</evidence>
<keyword evidence="2" id="KW-1185">Reference proteome</keyword>
<organism evidence="1 2">
    <name type="scientific">Blastopirellula sediminis</name>
    <dbReference type="NCBI Taxonomy" id="2894196"/>
    <lineage>
        <taxon>Bacteria</taxon>
        <taxon>Pseudomonadati</taxon>
        <taxon>Planctomycetota</taxon>
        <taxon>Planctomycetia</taxon>
        <taxon>Pirellulales</taxon>
        <taxon>Pirellulaceae</taxon>
        <taxon>Blastopirellula</taxon>
    </lineage>
</organism>
<dbReference type="RefSeq" id="WP_230214944.1">
    <property type="nucleotide sequence ID" value="NZ_JAJKFT010000002.1"/>
</dbReference>
<sequence length="310" mass="35258">MQQSQLDSMLQALRNQLKEQSVQVAIGLDFAAQESNWGLCVLVITEGLTVGELCLLLPQPRVTAKGKKSKTLLCRPSQQAFVEILGIVREANCVASVAVDVPFGWPTNQAEFLQNWSAESCVEEMTAIPDGKRFAFRFCDRQLCERFESIQPLAVGADRIALAARSWAETRLGLKSIPHSIDFGLELCKDRLALFECYPGAFVKRVAAKLGNYKKIPAIRRQLLEELLGKYQIPLREEQQEWLEWAIEQKGSPDAFDAFLCALSAWDHLKYRRNPDDVCLTTPRFMLDRDLREEEIDQVRREGWILVRAE</sequence>
<proteinExistence type="predicted"/>